<reference evidence="13" key="1">
    <citation type="submission" date="2023-06" db="EMBL/GenBank/DDBJ databases">
        <title>Genomic analysis of the entomopathogenic nematode Steinernema hermaphroditum.</title>
        <authorList>
            <person name="Schwarz E.M."/>
            <person name="Heppert J.K."/>
            <person name="Baniya A."/>
            <person name="Schwartz H.T."/>
            <person name="Tan C.-H."/>
            <person name="Antoshechkin I."/>
            <person name="Sternberg P.W."/>
            <person name="Goodrich-Blair H."/>
            <person name="Dillman A.R."/>
        </authorList>
    </citation>
    <scope>NUCLEOTIDE SEQUENCE</scope>
    <source>
        <strain evidence="13">PS9179</strain>
        <tissue evidence="13">Whole animal</tissue>
    </source>
</reference>
<feature type="region of interest" description="Disordered" evidence="11">
    <location>
        <begin position="813"/>
        <end position="841"/>
    </location>
</feature>
<keyword evidence="14" id="KW-1185">Reference proteome</keyword>
<keyword evidence="5 10" id="KW-0863">Zinc-finger</keyword>
<dbReference type="FunFam" id="3.30.160.60:FF:001498">
    <property type="entry name" value="Zinc finger protein 404"/>
    <property type="match status" value="1"/>
</dbReference>
<evidence type="ECO:0000256" key="6">
    <source>
        <dbReference type="ARBA" id="ARBA00022833"/>
    </source>
</evidence>
<dbReference type="AlphaFoldDB" id="A0AA39M7S7"/>
<feature type="region of interest" description="Disordered" evidence="11">
    <location>
        <begin position="1"/>
        <end position="102"/>
    </location>
</feature>
<evidence type="ECO:0000256" key="3">
    <source>
        <dbReference type="ARBA" id="ARBA00022723"/>
    </source>
</evidence>
<dbReference type="SMART" id="SM00355">
    <property type="entry name" value="ZnF_C2H2"/>
    <property type="match status" value="4"/>
</dbReference>
<keyword evidence="4" id="KW-0677">Repeat</keyword>
<feature type="domain" description="C2H2-type" evidence="12">
    <location>
        <begin position="600"/>
        <end position="628"/>
    </location>
</feature>
<dbReference type="PANTHER" id="PTHR16515">
    <property type="entry name" value="PR DOMAIN ZINC FINGER PROTEIN"/>
    <property type="match status" value="1"/>
</dbReference>
<keyword evidence="8" id="KW-0804">Transcription</keyword>
<comment type="similarity">
    <text evidence="2">Belongs to the krueppel C2H2-type zinc-finger protein family.</text>
</comment>
<evidence type="ECO:0000256" key="7">
    <source>
        <dbReference type="ARBA" id="ARBA00023015"/>
    </source>
</evidence>
<dbReference type="PROSITE" id="PS00028">
    <property type="entry name" value="ZINC_FINGER_C2H2_1"/>
    <property type="match status" value="3"/>
</dbReference>
<evidence type="ECO:0000313" key="13">
    <source>
        <dbReference type="EMBL" id="KAK0423710.1"/>
    </source>
</evidence>
<evidence type="ECO:0000256" key="5">
    <source>
        <dbReference type="ARBA" id="ARBA00022771"/>
    </source>
</evidence>
<dbReference type="GO" id="GO:0008270">
    <property type="term" value="F:zinc ion binding"/>
    <property type="evidence" value="ECO:0007669"/>
    <property type="project" value="UniProtKB-KW"/>
</dbReference>
<dbReference type="Proteomes" id="UP001175271">
    <property type="component" value="Unassembled WGS sequence"/>
</dbReference>
<evidence type="ECO:0000259" key="12">
    <source>
        <dbReference type="PROSITE" id="PS50157"/>
    </source>
</evidence>
<feature type="region of interest" description="Disordered" evidence="11">
    <location>
        <begin position="439"/>
        <end position="502"/>
    </location>
</feature>
<feature type="region of interest" description="Disordered" evidence="11">
    <location>
        <begin position="371"/>
        <end position="404"/>
    </location>
</feature>
<feature type="domain" description="C2H2-type" evidence="12">
    <location>
        <begin position="697"/>
        <end position="724"/>
    </location>
</feature>
<dbReference type="EMBL" id="JAUCMV010000001">
    <property type="protein sequence ID" value="KAK0423710.1"/>
    <property type="molecule type" value="Genomic_DNA"/>
</dbReference>
<evidence type="ECO:0000256" key="11">
    <source>
        <dbReference type="SAM" id="MobiDB-lite"/>
    </source>
</evidence>
<evidence type="ECO:0000256" key="1">
    <source>
        <dbReference type="ARBA" id="ARBA00004123"/>
    </source>
</evidence>
<evidence type="ECO:0000256" key="2">
    <source>
        <dbReference type="ARBA" id="ARBA00006991"/>
    </source>
</evidence>
<dbReference type="GO" id="GO:0005634">
    <property type="term" value="C:nucleus"/>
    <property type="evidence" value="ECO:0007669"/>
    <property type="project" value="UniProtKB-SubCell"/>
</dbReference>
<dbReference type="Pfam" id="PF00096">
    <property type="entry name" value="zf-C2H2"/>
    <property type="match status" value="3"/>
</dbReference>
<feature type="region of interest" description="Disordered" evidence="11">
    <location>
        <begin position="148"/>
        <end position="172"/>
    </location>
</feature>
<feature type="compositionally biased region" description="Polar residues" evidence="11">
    <location>
        <begin position="470"/>
        <end position="480"/>
    </location>
</feature>
<feature type="compositionally biased region" description="Basic and acidic residues" evidence="11">
    <location>
        <begin position="439"/>
        <end position="451"/>
    </location>
</feature>
<feature type="region of interest" description="Disordered" evidence="11">
    <location>
        <begin position="207"/>
        <end position="227"/>
    </location>
</feature>
<feature type="domain" description="C2H2-type" evidence="12">
    <location>
        <begin position="669"/>
        <end position="696"/>
    </location>
</feature>
<evidence type="ECO:0000256" key="9">
    <source>
        <dbReference type="ARBA" id="ARBA00023242"/>
    </source>
</evidence>
<keyword evidence="7" id="KW-0805">Transcription regulation</keyword>
<sequence length="841" mass="91177">MLRLAELLTDNDVEEVRRHRLKSKSASASSSTSEATTPSSGAFRRANSDETHVRKVTIDGRPSSSSSTAPSPSSFPEGGRRATSFESASPRSVLPSAAQRRQQFARQYLKHRLPDSESAEAENDETMHDDALGGGGSIAIGGFLRVPTQNSRPSSPRLAHPTSLTIPTAPPPRLIIPPVGSGHMELPTTSADGICSNPLLKSPPLICEQGPSAPSSPTSPGAKVKRPSPLTVDAMQRINLLHPGYMDFSRLAPISPGSYATSDLGSSPRSSISLAPSALGPAWSAFRDFKRSSHDDGDSDICSKDLLSPGMMFSPAPYSPFSDCPEGAETPYSFGASPNLSPCLPHKNLHFSFDHVRSVSSMSNRGPAAHQLLMPESQSLDLETRERSRSDGAMGGDEDEDMDTDMLHSTISVPTTSRLSSTGQYKKRLLLKYKQEQKDRKFNGSPPDHHQAHSPGITESSDAEDFTMIHSVSRQMSRQPTIEEPPKSPSPPPEEMKQPQDLSDAVKQVLGQQQQFDMWLQQQLMAWQSHWYRNQSTVPPINNKLLTVPPANPQLLIPPDHLSRPLLRMVSTDQAQLGPIKHPTLWRRSRSESDVSTGTYVCQHCGQAFALHDRLAKHIASRHRDRSASVNGEGPNSGKIHKCTVCKKSFGRSDMLTRHMRLHTGIKPYGCQICGQVFSRSDHLSTHQRTHTGEKPYQCPQCNYAASRRDMITRHMRTHIRPDGTIPSPCDFSALPIGNLTLNQPASPIPPEMLVGGTGLGPPTPNLFAALSPEAALVRIPSIGSATSAFSRSTSIQSTEDLRTAGSSANLLMPPSIVNTSHSSPSSPMLSRQASIGGYGS</sequence>
<feature type="compositionally biased region" description="Low complexity" evidence="11">
    <location>
        <begin position="24"/>
        <end position="40"/>
    </location>
</feature>
<evidence type="ECO:0000256" key="8">
    <source>
        <dbReference type="ARBA" id="ARBA00023163"/>
    </source>
</evidence>
<dbReference type="SUPFAM" id="SSF57667">
    <property type="entry name" value="beta-beta-alpha zinc fingers"/>
    <property type="match status" value="2"/>
</dbReference>
<comment type="caution">
    <text evidence="13">The sequence shown here is derived from an EMBL/GenBank/DDBJ whole genome shotgun (WGS) entry which is preliminary data.</text>
</comment>
<dbReference type="InterPro" id="IPR013087">
    <property type="entry name" value="Znf_C2H2_type"/>
</dbReference>
<dbReference type="FunFam" id="3.30.160.60:FF:000395">
    <property type="entry name" value="zinc finger protein 513"/>
    <property type="match status" value="1"/>
</dbReference>
<keyword evidence="6" id="KW-0862">Zinc</keyword>
<evidence type="ECO:0000256" key="4">
    <source>
        <dbReference type="ARBA" id="ARBA00022737"/>
    </source>
</evidence>
<dbReference type="PROSITE" id="PS50157">
    <property type="entry name" value="ZINC_FINGER_C2H2_2"/>
    <property type="match status" value="4"/>
</dbReference>
<dbReference type="Gene3D" id="3.30.160.60">
    <property type="entry name" value="Classic Zinc Finger"/>
    <property type="match status" value="3"/>
</dbReference>
<comment type="subcellular location">
    <subcellularLocation>
        <location evidence="1">Nucleus</location>
    </subcellularLocation>
</comment>
<dbReference type="PANTHER" id="PTHR16515:SF49">
    <property type="entry name" value="GASTRULA ZINC FINGER PROTEIN XLCGF49.1-LIKE-RELATED"/>
    <property type="match status" value="1"/>
</dbReference>
<keyword evidence="9" id="KW-0539">Nucleus</keyword>
<name>A0AA39M7S7_9BILA</name>
<accession>A0AA39M7S7</accession>
<feature type="domain" description="C2H2-type" evidence="12">
    <location>
        <begin position="641"/>
        <end position="668"/>
    </location>
</feature>
<dbReference type="FunFam" id="3.30.160.60:FF:000761">
    <property type="entry name" value="Zinc finger protein 449"/>
    <property type="match status" value="1"/>
</dbReference>
<evidence type="ECO:0000256" key="10">
    <source>
        <dbReference type="PROSITE-ProRule" id="PRU00042"/>
    </source>
</evidence>
<dbReference type="InterPro" id="IPR036236">
    <property type="entry name" value="Znf_C2H2_sf"/>
</dbReference>
<feature type="compositionally biased region" description="Low complexity" evidence="11">
    <location>
        <begin position="62"/>
        <end position="76"/>
    </location>
</feature>
<feature type="compositionally biased region" description="Low complexity" evidence="11">
    <location>
        <begin position="210"/>
        <end position="222"/>
    </location>
</feature>
<feature type="compositionally biased region" description="Low complexity" evidence="11">
    <location>
        <begin position="815"/>
        <end position="835"/>
    </location>
</feature>
<proteinExistence type="inferred from homology"/>
<protein>
    <recommendedName>
        <fullName evidence="12">C2H2-type domain-containing protein</fullName>
    </recommendedName>
</protein>
<dbReference type="GO" id="GO:0010468">
    <property type="term" value="P:regulation of gene expression"/>
    <property type="evidence" value="ECO:0007669"/>
    <property type="project" value="TreeGrafter"/>
</dbReference>
<feature type="compositionally biased region" description="Basic and acidic residues" evidence="11">
    <location>
        <begin position="46"/>
        <end position="58"/>
    </location>
</feature>
<gene>
    <name evidence="13" type="ORF">QR680_008291</name>
</gene>
<dbReference type="InterPro" id="IPR050331">
    <property type="entry name" value="Zinc_finger"/>
</dbReference>
<organism evidence="13 14">
    <name type="scientific">Steinernema hermaphroditum</name>
    <dbReference type="NCBI Taxonomy" id="289476"/>
    <lineage>
        <taxon>Eukaryota</taxon>
        <taxon>Metazoa</taxon>
        <taxon>Ecdysozoa</taxon>
        <taxon>Nematoda</taxon>
        <taxon>Chromadorea</taxon>
        <taxon>Rhabditida</taxon>
        <taxon>Tylenchina</taxon>
        <taxon>Panagrolaimomorpha</taxon>
        <taxon>Strongyloidoidea</taxon>
        <taxon>Steinernematidae</taxon>
        <taxon>Steinernema</taxon>
    </lineage>
</organism>
<keyword evidence="3" id="KW-0479">Metal-binding</keyword>
<evidence type="ECO:0000313" key="14">
    <source>
        <dbReference type="Proteomes" id="UP001175271"/>
    </source>
</evidence>